<evidence type="ECO:0000256" key="5">
    <source>
        <dbReference type="ARBA" id="ARBA00022989"/>
    </source>
</evidence>
<dbReference type="GO" id="GO:0005886">
    <property type="term" value="C:plasma membrane"/>
    <property type="evidence" value="ECO:0007669"/>
    <property type="project" value="UniProtKB-SubCell"/>
</dbReference>
<sequence length="623" mass="64898">MSPVSGSVEEPAPEGGPGNLAPEGGPGNLAPEGGPGNLAPEGGPGNLAPEGGPGKAAPGGGSGAGDPVTTPDDVMRGVDSDAAPGAVAQATASQGPVPSAAPQEPAPARSNLPTISVRLSHRIGGPLGRHARPGGLWFDPAPWALLLSTINWVLLLWRQAPCQQYTFGKPVNPFLRLCYSDIPVFFQNNGIGSGAGIYSDAASPLPVLVGYLASLDRFIIRLLGAGVGPDASGQAQLDSSYMFFVLAAIGLFCAFLALVLAHLQMGRDSFSDATRGVRVRSFDALLIAIAPVVFTSGLISWHVLPVALTSLALWAWARKLPVVSGVLFGLAVGADAYPVLVVLAVVVLCIRAARMREALRMLVPGIVAWVALNLPVVITAPHGWTAYWSTVLGGGSGVGSFWYALQLLGVSGTLLGVVASVFVVIAVLAVVWLVFTAPRRPRLGQVAFLLVATVAVFGPHYSPQYALWLLPLLVLARPKVLDWAAWNVAEVLYWLAIWGYLEGILGAGSGADALYWLAVLLRIGVVLWVASRVIGDMFSPWNDPIRRPFVDDPVGGVLDHAVDAPWLAEAESDRKKQAADQSGPVDEQGASEQVAATATMPAPATTSDADMPGPGTRDEESGQ</sequence>
<keyword evidence="6 9" id="KW-0472">Membrane</keyword>
<accession>A0A509MKJ5</accession>
<feature type="region of interest" description="Disordered" evidence="8">
    <location>
        <begin position="1"/>
        <end position="111"/>
    </location>
</feature>
<dbReference type="GO" id="GO:0016758">
    <property type="term" value="F:hexosyltransferase activity"/>
    <property type="evidence" value="ECO:0007669"/>
    <property type="project" value="InterPro"/>
</dbReference>
<feature type="transmembrane region" description="Helical" evidence="9">
    <location>
        <begin position="362"/>
        <end position="381"/>
    </location>
</feature>
<feature type="region of interest" description="Disordered" evidence="8">
    <location>
        <begin position="570"/>
        <end position="623"/>
    </location>
</feature>
<name>A0A509MKJ5_9ACTN</name>
<feature type="transmembrane region" description="Helical" evidence="9">
    <location>
        <begin position="324"/>
        <end position="350"/>
    </location>
</feature>
<evidence type="ECO:0000256" key="3">
    <source>
        <dbReference type="ARBA" id="ARBA00022679"/>
    </source>
</evidence>
<feature type="transmembrane region" description="Helical" evidence="9">
    <location>
        <begin position="284"/>
        <end position="304"/>
    </location>
</feature>
<evidence type="ECO:0000256" key="8">
    <source>
        <dbReference type="SAM" id="MobiDB-lite"/>
    </source>
</evidence>
<feature type="transmembrane region" description="Helical" evidence="9">
    <location>
        <begin position="446"/>
        <end position="463"/>
    </location>
</feature>
<dbReference type="EMBL" id="LT618793">
    <property type="protein sequence ID" value="SCQ82576.1"/>
    <property type="molecule type" value="Genomic_DNA"/>
</dbReference>
<dbReference type="Pfam" id="PF09594">
    <property type="entry name" value="GT87"/>
    <property type="match status" value="1"/>
</dbReference>
<evidence type="ECO:0000256" key="1">
    <source>
        <dbReference type="ARBA" id="ARBA00004651"/>
    </source>
</evidence>
<evidence type="ECO:0000256" key="4">
    <source>
        <dbReference type="ARBA" id="ARBA00022692"/>
    </source>
</evidence>
<evidence type="ECO:0000313" key="10">
    <source>
        <dbReference type="EMBL" id="SCQ82576.1"/>
    </source>
</evidence>
<keyword evidence="2" id="KW-1003">Cell membrane</keyword>
<keyword evidence="4 9" id="KW-0812">Transmembrane</keyword>
<organism evidence="10 11">
    <name type="scientific">Propionibacterium freudenreichii</name>
    <dbReference type="NCBI Taxonomy" id="1744"/>
    <lineage>
        <taxon>Bacteria</taxon>
        <taxon>Bacillati</taxon>
        <taxon>Actinomycetota</taxon>
        <taxon>Actinomycetes</taxon>
        <taxon>Propionibacteriales</taxon>
        <taxon>Propionibacteriaceae</taxon>
        <taxon>Propionibacterium</taxon>
    </lineage>
</organism>
<dbReference type="InterPro" id="IPR018584">
    <property type="entry name" value="GT87"/>
</dbReference>
<feature type="compositionally biased region" description="Low complexity" evidence="8">
    <location>
        <begin position="595"/>
        <end position="606"/>
    </location>
</feature>
<dbReference type="AlphaFoldDB" id="A0A509MKJ5"/>
<keyword evidence="5 9" id="KW-1133">Transmembrane helix</keyword>
<evidence type="ECO:0000256" key="6">
    <source>
        <dbReference type="ARBA" id="ARBA00023136"/>
    </source>
</evidence>
<evidence type="ECO:0000256" key="7">
    <source>
        <dbReference type="ARBA" id="ARBA00024033"/>
    </source>
</evidence>
<protein>
    <submittedName>
        <fullName evidence="10">Membrane protein</fullName>
    </submittedName>
</protein>
<feature type="transmembrane region" description="Helical" evidence="9">
    <location>
        <begin position="483"/>
        <end position="501"/>
    </location>
</feature>
<comment type="subcellular location">
    <subcellularLocation>
        <location evidence="1">Cell membrane</location>
        <topology evidence="1">Multi-pass membrane protein</topology>
    </subcellularLocation>
</comment>
<feature type="transmembrane region" description="Helical" evidence="9">
    <location>
        <begin position="241"/>
        <end position="263"/>
    </location>
</feature>
<proteinExistence type="inferred from homology"/>
<feature type="compositionally biased region" description="Gly residues" evidence="8">
    <location>
        <begin position="51"/>
        <end position="64"/>
    </location>
</feature>
<evidence type="ECO:0000256" key="9">
    <source>
        <dbReference type="SAM" id="Phobius"/>
    </source>
</evidence>
<evidence type="ECO:0000256" key="2">
    <source>
        <dbReference type="ARBA" id="ARBA00022475"/>
    </source>
</evidence>
<feature type="transmembrane region" description="Helical" evidence="9">
    <location>
        <begin position="401"/>
        <end position="434"/>
    </location>
</feature>
<gene>
    <name evidence="10" type="ORF">PFR_JS23_2278</name>
</gene>
<evidence type="ECO:0000313" key="11">
    <source>
        <dbReference type="Proteomes" id="UP000250080"/>
    </source>
</evidence>
<reference evidence="10 11" key="1">
    <citation type="submission" date="2016-09" db="EMBL/GenBank/DDBJ databases">
        <authorList>
            <person name="Laine KS P."/>
        </authorList>
    </citation>
    <scope>NUCLEOTIDE SEQUENCE [LARGE SCALE GENOMIC DNA]</scope>
    <source>
        <strain evidence="10">PFRJS-23</strain>
    </source>
</reference>
<dbReference type="Proteomes" id="UP000250080">
    <property type="component" value="Chromosome I"/>
</dbReference>
<feature type="transmembrane region" description="Helical" evidence="9">
    <location>
        <begin position="513"/>
        <end position="530"/>
    </location>
</feature>
<keyword evidence="3" id="KW-0808">Transferase</keyword>
<comment type="similarity">
    <text evidence="7">Belongs to the glycosyltransferase 87 family.</text>
</comment>